<dbReference type="SUPFAM" id="SSF51395">
    <property type="entry name" value="FMN-linked oxidoreductases"/>
    <property type="match status" value="1"/>
</dbReference>
<accession>A0A812QAW7</accession>
<evidence type="ECO:0000256" key="10">
    <source>
        <dbReference type="ARBA" id="ARBA00023239"/>
    </source>
</evidence>
<keyword evidence="6" id="KW-0285">Flavoprotein</keyword>
<dbReference type="GO" id="GO:0006096">
    <property type="term" value="P:glycolytic process"/>
    <property type="evidence" value="ECO:0007669"/>
    <property type="project" value="UniProtKB-UniPathway"/>
</dbReference>
<organism evidence="12 13">
    <name type="scientific">Symbiodinium pilosum</name>
    <name type="common">Dinoflagellate</name>
    <dbReference type="NCBI Taxonomy" id="2952"/>
    <lineage>
        <taxon>Eukaryota</taxon>
        <taxon>Sar</taxon>
        <taxon>Alveolata</taxon>
        <taxon>Dinophyceae</taxon>
        <taxon>Suessiales</taxon>
        <taxon>Symbiodiniaceae</taxon>
        <taxon>Symbiodinium</taxon>
    </lineage>
</organism>
<evidence type="ECO:0000313" key="12">
    <source>
        <dbReference type="EMBL" id="CAE7384484.1"/>
    </source>
</evidence>
<dbReference type="InterPro" id="IPR050074">
    <property type="entry name" value="DHO_dehydrogenase"/>
</dbReference>
<reference evidence="12" key="1">
    <citation type="submission" date="2021-02" db="EMBL/GenBank/DDBJ databases">
        <authorList>
            <person name="Dougan E. K."/>
            <person name="Rhodes N."/>
            <person name="Thang M."/>
            <person name="Chan C."/>
        </authorList>
    </citation>
    <scope>NUCLEOTIDE SEQUENCE</scope>
</reference>
<dbReference type="SUPFAM" id="SSF51569">
    <property type="entry name" value="Aldolase"/>
    <property type="match status" value="1"/>
</dbReference>
<dbReference type="EC" id="4.1.2.13" evidence="5"/>
<dbReference type="GO" id="GO:0005737">
    <property type="term" value="C:cytoplasm"/>
    <property type="evidence" value="ECO:0007669"/>
    <property type="project" value="InterPro"/>
</dbReference>
<dbReference type="GO" id="GO:0006207">
    <property type="term" value="P:'de novo' pyrimidine nucleobase biosynthetic process"/>
    <property type="evidence" value="ECO:0007669"/>
    <property type="project" value="TreeGrafter"/>
</dbReference>
<sequence>MRVDQGFVPLNSFGEKGTEGMVLLEERCEDGYKTGVRIAKWRTQLECNLEMPTDVAVWENSDCIARAARICQACGLAFIAEIQTAQNTGCAEQDINVTSDVLAALMGSHGSHDSSAAHALRVTSELEQSQGGTKRSGAVQAAFCGQLGCEVPLCPAVRFSSHRWAQSSAGIPPDMPENLRQIMDDYAAWLATATLCLAESMNPFCMLLAKERRRAEEDAKQSLLSQIVNSTAGAVIGAAIAGGIVWLPLSSQAKSDMCCGKLGEESAARVLVKAARWRLLPRDLDKDDPYLVIEPHDGLKFYTPVGLGPGLDRSAEGVGALFDLGFGFVEVGPISTSSELEAVRRNLERRDASRQIAQLGLVGASVGGSREELLALMASLGPKLQFLAVDLTALNGYGKREEELAKVVKELVLAAMRLPGGGPRVFLRLPATWPRATASHEERRRAVAEVAEVARHSEAAGLIVCHDDVAHGCQGTQESRRLHRELISEAFEKTKGDVAIVASGGLRNARDALDAVEAGATVVQISTLLLQEGPAACRQIKDGMAQLLMQEGHVNLKSVIGAAVLRRRGKVKQKKRNPWKPKTT</sequence>
<comment type="cofactor">
    <cofactor evidence="1">
        <name>FMN</name>
        <dbReference type="ChEBI" id="CHEBI:58210"/>
    </cofactor>
</comment>
<keyword evidence="9" id="KW-0324">Glycolysis</keyword>
<evidence type="ECO:0000256" key="2">
    <source>
        <dbReference type="ARBA" id="ARBA00004714"/>
    </source>
</evidence>
<name>A0A812QAW7_SYMPI</name>
<dbReference type="PANTHER" id="PTHR48109:SF4">
    <property type="entry name" value="DIHYDROOROTATE DEHYDROGENASE (QUINONE), MITOCHONDRIAL"/>
    <property type="match status" value="1"/>
</dbReference>
<gene>
    <name evidence="12" type="primary">Dhodh</name>
    <name evidence="12" type="ORF">SPIL2461_LOCUS9395</name>
</gene>
<keyword evidence="7" id="KW-0288">FMN</keyword>
<keyword evidence="8" id="KW-0560">Oxidoreductase</keyword>
<evidence type="ECO:0000256" key="6">
    <source>
        <dbReference type="ARBA" id="ARBA00022630"/>
    </source>
</evidence>
<proteinExistence type="inferred from homology"/>
<dbReference type="InterPro" id="IPR005720">
    <property type="entry name" value="Dihydroorotate_DH_cat"/>
</dbReference>
<evidence type="ECO:0000256" key="4">
    <source>
        <dbReference type="ARBA" id="ARBA00010387"/>
    </source>
</evidence>
<keyword evidence="10" id="KW-0456">Lyase</keyword>
<dbReference type="Pfam" id="PF01180">
    <property type="entry name" value="DHO_dh"/>
    <property type="match status" value="1"/>
</dbReference>
<evidence type="ECO:0000256" key="7">
    <source>
        <dbReference type="ARBA" id="ARBA00022643"/>
    </source>
</evidence>
<evidence type="ECO:0000256" key="9">
    <source>
        <dbReference type="ARBA" id="ARBA00023152"/>
    </source>
</evidence>
<dbReference type="PANTHER" id="PTHR48109">
    <property type="entry name" value="DIHYDROOROTATE DEHYDROGENASE (QUINONE), MITOCHONDRIAL-RELATED"/>
    <property type="match status" value="1"/>
</dbReference>
<dbReference type="GO" id="GO:0009220">
    <property type="term" value="P:pyrimidine ribonucleotide biosynthetic process"/>
    <property type="evidence" value="ECO:0007669"/>
    <property type="project" value="TreeGrafter"/>
</dbReference>
<dbReference type="AlphaFoldDB" id="A0A812QAW7"/>
<comment type="caution">
    <text evidence="12">The sequence shown here is derived from an EMBL/GenBank/DDBJ whole genome shotgun (WGS) entry which is preliminary data.</text>
</comment>
<protein>
    <recommendedName>
        <fullName evidence="5">fructose-bisphosphate aldolase</fullName>
        <ecNumber evidence="5">4.1.2.13</ecNumber>
    </recommendedName>
</protein>
<evidence type="ECO:0000256" key="1">
    <source>
        <dbReference type="ARBA" id="ARBA00001917"/>
    </source>
</evidence>
<dbReference type="InterPro" id="IPR013785">
    <property type="entry name" value="Aldolase_TIM"/>
</dbReference>
<dbReference type="UniPathway" id="UPA00109">
    <property type="reaction ID" value="UER00183"/>
</dbReference>
<dbReference type="InterPro" id="IPR000741">
    <property type="entry name" value="FBA_I"/>
</dbReference>
<evidence type="ECO:0000256" key="8">
    <source>
        <dbReference type="ARBA" id="ARBA00023002"/>
    </source>
</evidence>
<dbReference type="SMR" id="A0A812QAW7"/>
<comment type="similarity">
    <text evidence="4">Belongs to the class I fructose-bisphosphate aldolase family.</text>
</comment>
<keyword evidence="13" id="KW-1185">Reference proteome</keyword>
<evidence type="ECO:0000313" key="13">
    <source>
        <dbReference type="Proteomes" id="UP000649617"/>
    </source>
</evidence>
<evidence type="ECO:0000256" key="3">
    <source>
        <dbReference type="ARBA" id="ARBA00004725"/>
    </source>
</evidence>
<evidence type="ECO:0000256" key="5">
    <source>
        <dbReference type="ARBA" id="ARBA00013068"/>
    </source>
</evidence>
<dbReference type="Pfam" id="PF00274">
    <property type="entry name" value="Glycolytic"/>
    <property type="match status" value="1"/>
</dbReference>
<dbReference type="Gene3D" id="3.20.20.70">
    <property type="entry name" value="Aldolase class I"/>
    <property type="match status" value="3"/>
</dbReference>
<dbReference type="OrthoDB" id="14784at2759"/>
<comment type="pathway">
    <text evidence="3">Pyrimidine metabolism; UMP biosynthesis via de novo pathway.</text>
</comment>
<dbReference type="EMBL" id="CAJNIZ010016335">
    <property type="protein sequence ID" value="CAE7384484.1"/>
    <property type="molecule type" value="Genomic_DNA"/>
</dbReference>
<dbReference type="Proteomes" id="UP000649617">
    <property type="component" value="Unassembled WGS sequence"/>
</dbReference>
<comment type="pathway">
    <text evidence="2">Carbohydrate degradation; glycolysis; D-glyceraldehyde 3-phosphate and glycerone phosphate from D-glucose: step 4/4.</text>
</comment>
<evidence type="ECO:0000259" key="11">
    <source>
        <dbReference type="Pfam" id="PF01180"/>
    </source>
</evidence>
<dbReference type="GO" id="GO:0004332">
    <property type="term" value="F:fructose-bisphosphate aldolase activity"/>
    <property type="evidence" value="ECO:0007669"/>
    <property type="project" value="UniProtKB-EC"/>
</dbReference>
<dbReference type="GO" id="GO:0004152">
    <property type="term" value="F:dihydroorotate dehydrogenase activity"/>
    <property type="evidence" value="ECO:0007669"/>
    <property type="project" value="TreeGrafter"/>
</dbReference>
<feature type="domain" description="Dihydroorotate dehydrogenase catalytic" evidence="11">
    <location>
        <begin position="480"/>
        <end position="548"/>
    </location>
</feature>